<evidence type="ECO:0008006" key="3">
    <source>
        <dbReference type="Google" id="ProtNLM"/>
    </source>
</evidence>
<accession>A0A0F8W6L7</accession>
<gene>
    <name evidence="2" type="ORF">LCGC14_3106480</name>
</gene>
<organism evidence="2">
    <name type="scientific">marine sediment metagenome</name>
    <dbReference type="NCBI Taxonomy" id="412755"/>
    <lineage>
        <taxon>unclassified sequences</taxon>
        <taxon>metagenomes</taxon>
        <taxon>ecological metagenomes</taxon>
    </lineage>
</organism>
<dbReference type="EMBL" id="LAZR01067098">
    <property type="protein sequence ID" value="KKK52283.1"/>
    <property type="molecule type" value="Genomic_DNA"/>
</dbReference>
<protein>
    <recommendedName>
        <fullName evidence="3">C2H2-type domain-containing protein</fullName>
    </recommendedName>
</protein>
<name>A0A0F8W6L7_9ZZZZ</name>
<dbReference type="AlphaFoldDB" id="A0A0F8W6L7"/>
<feature type="region of interest" description="Disordered" evidence="1">
    <location>
        <begin position="160"/>
        <end position="214"/>
    </location>
</feature>
<proteinExistence type="predicted"/>
<sequence>MAQPDKKKSSYQQELERRTNDLLRVYNPLDEDRIVKWDKKNGTKLFRFPKKEEAVHVRYIAEKFIRETYQYIITTKADEAVKEENERRVKAGMATMDKTLRTGEQEAFEKKFYIPGDDKAKEIVAILYMGIETEFGVDRDQPAQAETTDTKPVLERAMETVQEEKDSGVSTEPKTSPDALGCNFPGCKFTSDSKTGMMSHKRSHRKPEDKKDKE</sequence>
<comment type="caution">
    <text evidence="2">The sequence shown here is derived from an EMBL/GenBank/DDBJ whole genome shotgun (WGS) entry which is preliminary data.</text>
</comment>
<evidence type="ECO:0000256" key="1">
    <source>
        <dbReference type="SAM" id="MobiDB-lite"/>
    </source>
</evidence>
<reference evidence="2" key="1">
    <citation type="journal article" date="2015" name="Nature">
        <title>Complex archaea that bridge the gap between prokaryotes and eukaryotes.</title>
        <authorList>
            <person name="Spang A."/>
            <person name="Saw J.H."/>
            <person name="Jorgensen S.L."/>
            <person name="Zaremba-Niedzwiedzka K."/>
            <person name="Martijn J."/>
            <person name="Lind A.E."/>
            <person name="van Eijk R."/>
            <person name="Schleper C."/>
            <person name="Guy L."/>
            <person name="Ettema T.J."/>
        </authorList>
    </citation>
    <scope>NUCLEOTIDE SEQUENCE</scope>
</reference>
<evidence type="ECO:0000313" key="2">
    <source>
        <dbReference type="EMBL" id="KKK52283.1"/>
    </source>
</evidence>